<accession>A0A9D2CX01</accession>
<dbReference type="InterPro" id="IPR014718">
    <property type="entry name" value="GH-type_carb-bd"/>
</dbReference>
<dbReference type="GO" id="GO:0006516">
    <property type="term" value="P:glycoprotein catabolic process"/>
    <property type="evidence" value="ECO:0007669"/>
    <property type="project" value="TreeGrafter"/>
</dbReference>
<comment type="cofactor">
    <cofactor evidence="1">
        <name>Ca(2+)</name>
        <dbReference type="ChEBI" id="CHEBI:29108"/>
    </cofactor>
</comment>
<feature type="signal peptide" evidence="4">
    <location>
        <begin position="1"/>
        <end position="23"/>
    </location>
</feature>
<dbReference type="InterPro" id="IPR041371">
    <property type="entry name" value="GH92_N"/>
</dbReference>
<dbReference type="FunFam" id="3.30.2080.10:FF:000001">
    <property type="entry name" value="Alpha-1,2-mannosidase subfamily"/>
    <property type="match status" value="1"/>
</dbReference>
<dbReference type="GO" id="GO:0030246">
    <property type="term" value="F:carbohydrate binding"/>
    <property type="evidence" value="ECO:0007669"/>
    <property type="project" value="InterPro"/>
</dbReference>
<name>A0A9D2CX01_9BACE</name>
<keyword evidence="3" id="KW-0106">Calcium</keyword>
<evidence type="ECO:0000256" key="1">
    <source>
        <dbReference type="ARBA" id="ARBA00001913"/>
    </source>
</evidence>
<dbReference type="Pfam" id="PF07971">
    <property type="entry name" value="Glyco_hydro_92"/>
    <property type="match status" value="1"/>
</dbReference>
<dbReference type="InterPro" id="IPR008928">
    <property type="entry name" value="6-hairpin_glycosidase_sf"/>
</dbReference>
<evidence type="ECO:0000313" key="8">
    <source>
        <dbReference type="Proteomes" id="UP000824023"/>
    </source>
</evidence>
<dbReference type="Gene3D" id="1.20.1610.10">
    <property type="entry name" value="alpha-1,2-mannosidases domains"/>
    <property type="match status" value="1"/>
</dbReference>
<dbReference type="SUPFAM" id="SSF48208">
    <property type="entry name" value="Six-hairpin glycosidases"/>
    <property type="match status" value="1"/>
</dbReference>
<dbReference type="AlphaFoldDB" id="A0A9D2CX01"/>
<dbReference type="EC" id="3.2.1.-" evidence="7"/>
<keyword evidence="7" id="KW-0326">Glycosidase</keyword>
<feature type="chain" id="PRO_5038952479" evidence="4">
    <location>
        <begin position="24"/>
        <end position="717"/>
    </location>
</feature>
<dbReference type="PANTHER" id="PTHR12143:SF39">
    <property type="entry name" value="SECRETED PROTEIN"/>
    <property type="match status" value="1"/>
</dbReference>
<keyword evidence="7" id="KW-0378">Hydrolase</keyword>
<comment type="caution">
    <text evidence="7">The sequence shown here is derived from an EMBL/GenBank/DDBJ whole genome shotgun (WGS) entry which is preliminary data.</text>
</comment>
<dbReference type="Gene3D" id="1.20.1050.60">
    <property type="entry name" value="alpha-1,2-mannosidase"/>
    <property type="match status" value="1"/>
</dbReference>
<gene>
    <name evidence="7" type="ORF">H9819_06865</name>
</gene>
<dbReference type="GO" id="GO:0005829">
    <property type="term" value="C:cytosol"/>
    <property type="evidence" value="ECO:0007669"/>
    <property type="project" value="TreeGrafter"/>
</dbReference>
<organism evidence="7 8">
    <name type="scientific">Candidatus Bacteroides merdipullorum</name>
    <dbReference type="NCBI Taxonomy" id="2838474"/>
    <lineage>
        <taxon>Bacteria</taxon>
        <taxon>Pseudomonadati</taxon>
        <taxon>Bacteroidota</taxon>
        <taxon>Bacteroidia</taxon>
        <taxon>Bacteroidales</taxon>
        <taxon>Bacteroidaceae</taxon>
        <taxon>Bacteroides</taxon>
    </lineage>
</organism>
<proteinExistence type="predicted"/>
<dbReference type="InterPro" id="IPR050883">
    <property type="entry name" value="PNGase"/>
</dbReference>
<evidence type="ECO:0000313" key="7">
    <source>
        <dbReference type="EMBL" id="HIZ01956.1"/>
    </source>
</evidence>
<feature type="domain" description="Glycosyl hydrolase family 92" evidence="5">
    <location>
        <begin position="257"/>
        <end position="699"/>
    </location>
</feature>
<dbReference type="Proteomes" id="UP000824023">
    <property type="component" value="Unassembled WGS sequence"/>
</dbReference>
<dbReference type="GO" id="GO:0005975">
    <property type="term" value="P:carbohydrate metabolic process"/>
    <property type="evidence" value="ECO:0007669"/>
    <property type="project" value="InterPro"/>
</dbReference>
<reference evidence="7" key="1">
    <citation type="journal article" date="2021" name="PeerJ">
        <title>Extensive microbial diversity within the chicken gut microbiome revealed by metagenomics and culture.</title>
        <authorList>
            <person name="Gilroy R."/>
            <person name="Ravi A."/>
            <person name="Getino M."/>
            <person name="Pursley I."/>
            <person name="Horton D.L."/>
            <person name="Alikhan N.F."/>
            <person name="Baker D."/>
            <person name="Gharbi K."/>
            <person name="Hall N."/>
            <person name="Watson M."/>
            <person name="Adriaenssens E.M."/>
            <person name="Foster-Nyarko E."/>
            <person name="Jarju S."/>
            <person name="Secka A."/>
            <person name="Antonio M."/>
            <person name="Oren A."/>
            <person name="Chaudhuri R.R."/>
            <person name="La Ragione R."/>
            <person name="Hildebrand F."/>
            <person name="Pallen M.J."/>
        </authorList>
    </citation>
    <scope>NUCLEOTIDE SEQUENCE</scope>
    <source>
        <strain evidence="7">ChiHjej12B11-24981</strain>
    </source>
</reference>
<evidence type="ECO:0000256" key="3">
    <source>
        <dbReference type="ARBA" id="ARBA00022837"/>
    </source>
</evidence>
<evidence type="ECO:0000256" key="2">
    <source>
        <dbReference type="ARBA" id="ARBA00011245"/>
    </source>
</evidence>
<keyword evidence="4" id="KW-0732">Signal</keyword>
<dbReference type="NCBIfam" id="TIGR01180">
    <property type="entry name" value="aman2_put"/>
    <property type="match status" value="1"/>
</dbReference>
<dbReference type="InterPro" id="IPR012939">
    <property type="entry name" value="Glyco_hydro_92"/>
</dbReference>
<sequence>MKMKVLACLLPFALLGNGMVAQEAHKSYAQQVNTLIGTEGAGLTSGYLYPGATYPFGMVQFTPTYFAKNAGFVINQMSGGGCEHMGNFPTFPLEGKLEMSPNIIRDARITVDDEHGHAGFYEATVQDAVKAQLTVTERTGMARYNFPADASYGTVIIGAGVAATPIKEAAIAITAPNRCEGYAEGGNFCGARTPYKVYFVAEFDAEAVETGTWKHHQLNQGASFAEGEASGVYFTFDTSKQKTVQYKIGVSYVSVENARQNLEAENTAWDFEAIRRQAENKWDEYLSKIEVEGTNPDRITQFYTHLYRVFIHPNVCSDVNGEYMGADFRVHRTRSKQYTSFSNWDTYRTQIQLLAMLDPGVASDVVVSHQQFAEQSGGSFPRWVMANIETGIMQGDPTPILIANAYAFGARNYDPKPIFDIMKKGAEVPGSKSQDQETRPGLKQYLEKGYYNASEQLEYTSADFAIAQFALHAVGDEFASWRYFHFARSWKNLFNPETGWLQSRREDGSWKPLSDDFRESTYKNYFWMVPYDLGGLIEIMGGREKAEQRLDELFSRLDAGYNDPWFASGNEPSFQIPWVYNWVGAPYKTQKTVNRILNEQYSSRIDGLPGNDDLGTMGAWYVFACIGLYPEIPGVGGFAVNTPIFERVKVSLPKGDILITGGSEKNIYTHSLKLNGREHNGTWIDWQDLEKGGTLEYKTSARPNKQWGTEVLPPSFP</sequence>
<dbReference type="PANTHER" id="PTHR12143">
    <property type="entry name" value="PEPTIDE N-GLYCANASE PNGASE -RELATED"/>
    <property type="match status" value="1"/>
</dbReference>
<feature type="domain" description="Glycosyl hydrolase family 92 N-terminal" evidence="6">
    <location>
        <begin position="32"/>
        <end position="251"/>
    </location>
</feature>
<dbReference type="InterPro" id="IPR005887">
    <property type="entry name" value="GH92_a_mannosidase_put"/>
</dbReference>
<dbReference type="Gene3D" id="2.70.98.10">
    <property type="match status" value="1"/>
</dbReference>
<comment type="subunit">
    <text evidence="2">Monomer.</text>
</comment>
<evidence type="ECO:0000259" key="6">
    <source>
        <dbReference type="Pfam" id="PF17678"/>
    </source>
</evidence>
<evidence type="ECO:0000259" key="5">
    <source>
        <dbReference type="Pfam" id="PF07971"/>
    </source>
</evidence>
<dbReference type="Pfam" id="PF17678">
    <property type="entry name" value="Glyco_hydro_92N"/>
    <property type="match status" value="1"/>
</dbReference>
<dbReference type="Gene3D" id="3.30.2080.10">
    <property type="entry name" value="GH92 mannosidase domain"/>
    <property type="match status" value="1"/>
</dbReference>
<protein>
    <submittedName>
        <fullName evidence="7">GH92 family glycosyl hydrolase</fullName>
        <ecNumber evidence="7">3.2.1.-</ecNumber>
    </submittedName>
</protein>
<evidence type="ECO:0000256" key="4">
    <source>
        <dbReference type="SAM" id="SignalP"/>
    </source>
</evidence>
<dbReference type="GO" id="GO:0000224">
    <property type="term" value="F:peptide-N4-(N-acetyl-beta-glucosaminyl)asparagine amidase activity"/>
    <property type="evidence" value="ECO:0007669"/>
    <property type="project" value="TreeGrafter"/>
</dbReference>
<reference evidence="7" key="2">
    <citation type="submission" date="2021-04" db="EMBL/GenBank/DDBJ databases">
        <authorList>
            <person name="Gilroy R."/>
        </authorList>
    </citation>
    <scope>NUCLEOTIDE SEQUENCE</scope>
    <source>
        <strain evidence="7">ChiHjej12B11-24981</strain>
    </source>
</reference>
<dbReference type="EMBL" id="DXCK01000094">
    <property type="protein sequence ID" value="HIZ01956.1"/>
    <property type="molecule type" value="Genomic_DNA"/>
</dbReference>
<dbReference type="GO" id="GO:0016798">
    <property type="term" value="F:hydrolase activity, acting on glycosyl bonds"/>
    <property type="evidence" value="ECO:0007669"/>
    <property type="project" value="UniProtKB-KW"/>
</dbReference>